<feature type="transmembrane region" description="Helical" evidence="1">
    <location>
        <begin position="71"/>
        <end position="94"/>
    </location>
</feature>
<organism evidence="2">
    <name type="scientific">Ixodes ricinus</name>
    <name type="common">Common tick</name>
    <name type="synonym">Acarus ricinus</name>
    <dbReference type="NCBI Taxonomy" id="34613"/>
    <lineage>
        <taxon>Eukaryota</taxon>
        <taxon>Metazoa</taxon>
        <taxon>Ecdysozoa</taxon>
        <taxon>Arthropoda</taxon>
        <taxon>Chelicerata</taxon>
        <taxon>Arachnida</taxon>
        <taxon>Acari</taxon>
        <taxon>Parasitiformes</taxon>
        <taxon>Ixodida</taxon>
        <taxon>Ixodoidea</taxon>
        <taxon>Ixodidae</taxon>
        <taxon>Ixodinae</taxon>
        <taxon>Ixodes</taxon>
    </lineage>
</organism>
<sequence>MYCSISISVFVFLPSLKCIPVFVFPNTFCLFLKCISDTYRDTLLQIYFSISILATILMYPSICISKYILKYFCPTLIGNIPIIFSLGPILHFTLRPSAADATSQSSVERASCDLELHLTKTSRDTLPAPDWLGWPGIHWATPAGAHSMPSTLCQGC</sequence>
<reference evidence="2" key="1">
    <citation type="journal article" date="2018" name="PLoS Negl. Trop. Dis.">
        <title>Sialome diversity of ticks revealed by RNAseq of single tick salivary glands.</title>
        <authorList>
            <person name="Perner J."/>
            <person name="Kropackova S."/>
            <person name="Kopacek P."/>
            <person name="Ribeiro J.M."/>
        </authorList>
    </citation>
    <scope>NUCLEOTIDE SEQUENCE</scope>
    <source>
        <strain evidence="2">Siblings of single egg batch collected in Ceske Budejovice</strain>
        <tissue evidence="2">Salivary glands</tissue>
    </source>
</reference>
<name>A0A147BEG3_IXORI</name>
<protein>
    <submittedName>
        <fullName evidence="2">Uncharacterized protein</fullName>
    </submittedName>
</protein>
<accession>A0A147BEG3</accession>
<dbReference type="AlphaFoldDB" id="A0A147BEG3"/>
<feature type="transmembrane region" description="Helical" evidence="1">
    <location>
        <begin position="42"/>
        <end position="59"/>
    </location>
</feature>
<keyword evidence="1" id="KW-0812">Transmembrane</keyword>
<proteinExistence type="predicted"/>
<keyword evidence="1" id="KW-1133">Transmembrane helix</keyword>
<evidence type="ECO:0000313" key="2">
    <source>
        <dbReference type="EMBL" id="JAR89174.1"/>
    </source>
</evidence>
<dbReference type="EMBL" id="GEGO01006230">
    <property type="protein sequence ID" value="JAR89174.1"/>
    <property type="molecule type" value="Transcribed_RNA"/>
</dbReference>
<keyword evidence="1" id="KW-0472">Membrane</keyword>
<evidence type="ECO:0000256" key="1">
    <source>
        <dbReference type="SAM" id="Phobius"/>
    </source>
</evidence>